<evidence type="ECO:0000313" key="1">
    <source>
        <dbReference type="EMBL" id="KKM74019.1"/>
    </source>
</evidence>
<organism evidence="1">
    <name type="scientific">marine sediment metagenome</name>
    <dbReference type="NCBI Taxonomy" id="412755"/>
    <lineage>
        <taxon>unclassified sequences</taxon>
        <taxon>metagenomes</taxon>
        <taxon>ecological metagenomes</taxon>
    </lineage>
</organism>
<reference evidence="1" key="1">
    <citation type="journal article" date="2015" name="Nature">
        <title>Complex archaea that bridge the gap between prokaryotes and eukaryotes.</title>
        <authorList>
            <person name="Spang A."/>
            <person name="Saw J.H."/>
            <person name="Jorgensen S.L."/>
            <person name="Zaremba-Niedzwiedzka K."/>
            <person name="Martijn J."/>
            <person name="Lind A.E."/>
            <person name="van Eijk R."/>
            <person name="Schleper C."/>
            <person name="Guy L."/>
            <person name="Ettema T.J."/>
        </authorList>
    </citation>
    <scope>NUCLEOTIDE SEQUENCE</scope>
</reference>
<evidence type="ECO:0008006" key="2">
    <source>
        <dbReference type="Google" id="ProtNLM"/>
    </source>
</evidence>
<sequence length="205" mass="24004">MDLYNNLPDIEIKLAGEISKKFLELGIRSFRETCDYVHDIEYGYNTNYDDKMIFFKENKGSCTSKHTVIAGLAEELNIPLYKHVGVYKFTEEISTGANEILKKYKISYVPMVHCYLVYKDFRFDLTEGNCNGKNTTIEEFIHERKVNPFISRKDEYLLFKKILKEYVLPSKEMEGISERTLLKARGESIILLKENTIKQKNLKNL</sequence>
<protein>
    <recommendedName>
        <fullName evidence="2">Transglutaminase-like domain-containing protein</fullName>
    </recommendedName>
</protein>
<dbReference type="AlphaFoldDB" id="A0A0F9JW22"/>
<name>A0A0F9JW22_9ZZZZ</name>
<dbReference type="EMBL" id="LAZR01009208">
    <property type="protein sequence ID" value="KKM74019.1"/>
    <property type="molecule type" value="Genomic_DNA"/>
</dbReference>
<gene>
    <name evidence="1" type="ORF">LCGC14_1404620</name>
</gene>
<comment type="caution">
    <text evidence="1">The sequence shown here is derived from an EMBL/GenBank/DDBJ whole genome shotgun (WGS) entry which is preliminary data.</text>
</comment>
<proteinExistence type="predicted"/>
<accession>A0A0F9JW22</accession>